<reference evidence="2" key="1">
    <citation type="journal article" date="2015" name="Nature">
        <title>Complex archaea that bridge the gap between prokaryotes and eukaryotes.</title>
        <authorList>
            <person name="Spang A."/>
            <person name="Saw J.H."/>
            <person name="Jorgensen S.L."/>
            <person name="Zaremba-Niedzwiedzka K."/>
            <person name="Martijn J."/>
            <person name="Lind A.E."/>
            <person name="van Eijk R."/>
            <person name="Schleper C."/>
            <person name="Guy L."/>
            <person name="Ettema T.J."/>
        </authorList>
    </citation>
    <scope>NUCLEOTIDE SEQUENCE</scope>
</reference>
<comment type="caution">
    <text evidence="2">The sequence shown here is derived from an EMBL/GenBank/DDBJ whole genome shotgun (WGS) entry which is preliminary data.</text>
</comment>
<keyword evidence="1" id="KW-0812">Transmembrane</keyword>
<accession>A0A0F9NGK9</accession>
<evidence type="ECO:0000256" key="1">
    <source>
        <dbReference type="SAM" id="Phobius"/>
    </source>
</evidence>
<sequence length="1032" mass="116642">MQKQQKNKKYTITTIAFILTILTSTFLIAFPSNSIELSDISEDDYDNYNDKTNKLNSPSLSAVSPSSWWNTSYEYRIPINITNTHEDFTNFITSVSFNYTEYVANYTLRSDLGDIRVVENNILRPYYFQKDFSQKDLVTVWFETNISIGSEVDTYIYFNNSAATIDYNYYMDKNPDGLIWYKFEEDFESRGEVVDSMGNYNATLHGASRSSTKAIGNYSASFDGNDWLAIQGKEYENPNQLTELTVLVWFKTGMTSGDWTQNWAFFDFDRSEYFNFFIRPDNGRLYFCSAANGWDETYNQWEGDTGDDNYDDFYGSTTGLANDEWHFGAATYDGTDKALYSDGGVAGGFVEDALNDNAHSGLGMGRTTDRFGIIGDGSESASEDSSRNNRYYTGNLDEIRYFEEGLSADRISWFAKNYTVTAELKTPEEKKASITIIAKDIDGRVIPGLKIFMNSTSSENYTDTTSSNGVVEFGSVVRQTYNITAKYSLFNGTDTFEEVLFNSSVYNIEYDFGSVDEHTVILNVSAWTIDFEVEDWEYNPMGYGYVLVYNSSDYTDLIANLTLTKEFGTASFIWYNRSVYSYEIYYNNADYTLSQTLLGNNTVDRATYSVSNLNDITHINVNETNIEGTPGQFHVNESVYATDSNSTHIGNTKIINATIGLAKMNYSLTSVDIYTIDINNEVSASPIYSRPPPAYSSPFQRSDTITLNVTEYANAYGLLIDVKGTNSSIICNGTIDVNYTESCNQYMRTNMSKLEIKVYDINGEWDETYGSVFVVITNATDDSDITTLLTNEQGIAEGQINSDIGFWYLNHNASYSHKYNFTLFYAGSYRNFNASVDPPNFNNSFNDWYNYTLYGNGSIEFRIQTSMEFFKSELRNFTGNDANYEWGSNFTFGVNFTSTDDNGATWEAITNPDYVNWEITDILGDEVFDSGEMKKDLSRGIGCYNKTINSTSLVGGVSYYFRITGEKTGFQEPDPLSLLFTVAGKGTSLGVYTQSGVYLGLNRTEYYSETASFLIRYSSGTYLSGASVSYDW</sequence>
<protein>
    <submittedName>
        <fullName evidence="2">Uncharacterized protein</fullName>
    </submittedName>
</protein>
<keyword evidence="1" id="KW-1133">Transmembrane helix</keyword>
<gene>
    <name evidence="2" type="ORF">LCGC14_1264950</name>
</gene>
<organism evidence="2">
    <name type="scientific">marine sediment metagenome</name>
    <dbReference type="NCBI Taxonomy" id="412755"/>
    <lineage>
        <taxon>unclassified sequences</taxon>
        <taxon>metagenomes</taxon>
        <taxon>ecological metagenomes</taxon>
    </lineage>
</organism>
<dbReference type="InterPro" id="IPR013320">
    <property type="entry name" value="ConA-like_dom_sf"/>
</dbReference>
<name>A0A0F9NGK9_9ZZZZ</name>
<dbReference type="Gene3D" id="2.60.120.200">
    <property type="match status" value="1"/>
</dbReference>
<dbReference type="EMBL" id="LAZR01007047">
    <property type="protein sequence ID" value="KKM87830.1"/>
    <property type="molecule type" value="Genomic_DNA"/>
</dbReference>
<feature type="transmembrane region" description="Helical" evidence="1">
    <location>
        <begin position="12"/>
        <end position="30"/>
    </location>
</feature>
<dbReference type="AlphaFoldDB" id="A0A0F9NGK9"/>
<evidence type="ECO:0000313" key="2">
    <source>
        <dbReference type="EMBL" id="KKM87830.1"/>
    </source>
</evidence>
<dbReference type="SUPFAM" id="SSF49899">
    <property type="entry name" value="Concanavalin A-like lectins/glucanases"/>
    <property type="match status" value="1"/>
</dbReference>
<keyword evidence="1" id="KW-0472">Membrane</keyword>
<proteinExistence type="predicted"/>